<keyword evidence="1" id="KW-0614">Plasmid</keyword>
<protein>
    <recommendedName>
        <fullName evidence="3">Phage tail protein</fullName>
    </recommendedName>
</protein>
<evidence type="ECO:0008006" key="3">
    <source>
        <dbReference type="Google" id="ProtNLM"/>
    </source>
</evidence>
<geneLocation type="plasmid" evidence="1 2">
    <name>unnamed1</name>
</geneLocation>
<proteinExistence type="predicted"/>
<evidence type="ECO:0000313" key="1">
    <source>
        <dbReference type="EMBL" id="WCT79083.1"/>
    </source>
</evidence>
<organism evidence="1 2">
    <name type="scientific">Novosphingobium humi</name>
    <dbReference type="NCBI Taxonomy" id="2282397"/>
    <lineage>
        <taxon>Bacteria</taxon>
        <taxon>Pseudomonadati</taxon>
        <taxon>Pseudomonadota</taxon>
        <taxon>Alphaproteobacteria</taxon>
        <taxon>Sphingomonadales</taxon>
        <taxon>Sphingomonadaceae</taxon>
        <taxon>Novosphingobium</taxon>
    </lineage>
</organism>
<dbReference type="Proteomes" id="UP001218231">
    <property type="component" value="Plasmid unnamed1"/>
</dbReference>
<evidence type="ECO:0000313" key="2">
    <source>
        <dbReference type="Proteomes" id="UP001218231"/>
    </source>
</evidence>
<sequence>MTWTSKIKDLSLHSATAHPTGGSGIVGRVPGVSKINFGPLDLYGAAARCGHLHAINPALVTPESLMIAALVEQYVDDVSSDFAILSGAANFKDFVKSYFAGTVASGLAYLQMINEGYVWSDHFENVGGGNTAVAKSPDFVFDGPGTGVALVESKGTRSARLTAFDGTVDTGYTDQVEPHLGFTVGGANASHGYCIGGWLTSTTKAELLIHHTAVPVAVGGGGSRSQPSSTIQRQNYATAFTLAHSAQLGEQLRGGEADGRYDVPFLRIEWGGRSWLTGLASLGWPAWRWDDEFARLPPSISQRARRRYLFGQRLPIFAIEETIASAVLGRFLSVDSASADFAIQPIDREVDFVTRADDGSQSGAVFPDGLAVIRSDFRIENPIVWDPKSRQFRA</sequence>
<dbReference type="EMBL" id="CP117418">
    <property type="protein sequence ID" value="WCT79083.1"/>
    <property type="molecule type" value="Genomic_DNA"/>
</dbReference>
<name>A0ABY7U0M9_9SPHN</name>
<keyword evidence="2" id="KW-1185">Reference proteome</keyword>
<gene>
    <name evidence="1" type="ORF">PQ457_18900</name>
</gene>
<reference evidence="1 2" key="1">
    <citation type="submission" date="2023-02" db="EMBL/GenBank/DDBJ databases">
        <title>Genome sequence of Novosphingobium humi KACC 19094.</title>
        <authorList>
            <person name="Kim S."/>
            <person name="Heo J."/>
            <person name="Kwon S.-W."/>
        </authorList>
    </citation>
    <scope>NUCLEOTIDE SEQUENCE [LARGE SCALE GENOMIC DNA]</scope>
    <source>
        <strain evidence="1 2">KACC 19094</strain>
        <plasmid evidence="1 2">unnamed1</plasmid>
    </source>
</reference>
<dbReference type="RefSeq" id="WP_273619374.1">
    <property type="nucleotide sequence ID" value="NZ_CP117418.1"/>
</dbReference>
<accession>A0ABY7U0M9</accession>